<gene>
    <name evidence="1" type="ORF">E6K72_08535</name>
</gene>
<evidence type="ECO:0000313" key="2">
    <source>
        <dbReference type="Proteomes" id="UP000317716"/>
    </source>
</evidence>
<dbReference type="Proteomes" id="UP000317716">
    <property type="component" value="Unassembled WGS sequence"/>
</dbReference>
<dbReference type="Gene3D" id="2.60.40.4070">
    <property type="match status" value="1"/>
</dbReference>
<accession>A0A538SPT7</accession>
<dbReference type="AlphaFoldDB" id="A0A538SPT7"/>
<protein>
    <submittedName>
        <fullName evidence="1">T9SS type A sorting domain-containing protein</fullName>
    </submittedName>
</protein>
<reference evidence="1 2" key="1">
    <citation type="journal article" date="2019" name="Nat. Microbiol.">
        <title>Mediterranean grassland soil C-N compound turnover is dependent on rainfall and depth, and is mediated by genomically divergent microorganisms.</title>
        <authorList>
            <person name="Diamond S."/>
            <person name="Andeer P.F."/>
            <person name="Li Z."/>
            <person name="Crits-Christoph A."/>
            <person name="Burstein D."/>
            <person name="Anantharaman K."/>
            <person name="Lane K.R."/>
            <person name="Thomas B.C."/>
            <person name="Pan C."/>
            <person name="Northen T.R."/>
            <person name="Banfield J.F."/>
        </authorList>
    </citation>
    <scope>NUCLEOTIDE SEQUENCE [LARGE SCALE GENOMIC DNA]</scope>
    <source>
        <strain evidence="1">WS_2</strain>
    </source>
</reference>
<comment type="caution">
    <text evidence="1">The sequence shown here is derived from an EMBL/GenBank/DDBJ whole genome shotgun (WGS) entry which is preliminary data.</text>
</comment>
<proteinExistence type="predicted"/>
<name>A0A538SPT7_UNCEI</name>
<dbReference type="NCBIfam" id="TIGR04183">
    <property type="entry name" value="Por_Secre_tail"/>
    <property type="match status" value="1"/>
</dbReference>
<dbReference type="EMBL" id="VBOS01000300">
    <property type="protein sequence ID" value="TMQ53383.1"/>
    <property type="molecule type" value="Genomic_DNA"/>
</dbReference>
<evidence type="ECO:0000313" key="1">
    <source>
        <dbReference type="EMBL" id="TMQ53383.1"/>
    </source>
</evidence>
<dbReference type="InterPro" id="IPR026444">
    <property type="entry name" value="Secre_tail"/>
</dbReference>
<sequence length="176" mass="19185">MSGVELRWQFGEAGHFTDSWIERAAAAEGPWSAIELGRRQEGEMTVAVDRAAVAGTTYWYRLVARRPGGATDLFGPLKATAGSMALRSELGPVRPTPGSGNFQVDFTVPRPSNVRVSVLDIQGREVALLYNGMHGPGVYQAVWTGETPKGLAPVGMYFVRYKAPDKVLYSRLVLSR</sequence>
<organism evidence="1 2">
    <name type="scientific">Eiseniibacteriota bacterium</name>
    <dbReference type="NCBI Taxonomy" id="2212470"/>
    <lineage>
        <taxon>Bacteria</taxon>
        <taxon>Candidatus Eiseniibacteriota</taxon>
    </lineage>
</organism>